<dbReference type="OrthoDB" id="8112830at2759"/>
<feature type="chain" id="PRO_5005521649" evidence="1">
    <location>
        <begin position="25"/>
        <end position="150"/>
    </location>
</feature>
<dbReference type="AlphaFoldDB" id="A0A0K8V1E1"/>
<accession>A0A0K8V1E1</accession>
<reference evidence="2" key="1">
    <citation type="submission" date="2015-06" db="EMBL/GenBank/DDBJ databases">
        <authorList>
            <person name="Hoefler B.C."/>
            <person name="Straight P.D."/>
        </authorList>
    </citation>
    <scope>NUCLEOTIDE SEQUENCE</scope>
</reference>
<protein>
    <submittedName>
        <fullName evidence="2">Uncharacterized protein</fullName>
    </submittedName>
</protein>
<keyword evidence="1" id="KW-0732">Signal</keyword>
<name>A0A0K8V1E1_BACLA</name>
<dbReference type="EMBL" id="GDHF01019633">
    <property type="protein sequence ID" value="JAI32681.1"/>
    <property type="molecule type" value="Transcribed_RNA"/>
</dbReference>
<sequence length="150" mass="16231">MLQVFKANQLVVLLLLPLFLASDAIELLEQNNIEVLELKATNATPANQTKAKAASNALPRQYPPQFGVPSGAGGGLGAGGGFHNFAGCPLCDASVYSYCSQKMLHDDCCCDFPVVQLRPPQCFYTDCSLLYAKSCYEHSLIKNCCCNNPY</sequence>
<organism evidence="2">
    <name type="scientific">Bactrocera latifrons</name>
    <name type="common">Malaysian fruit fly</name>
    <name type="synonym">Chaetodacus latifrons</name>
    <dbReference type="NCBI Taxonomy" id="174628"/>
    <lineage>
        <taxon>Eukaryota</taxon>
        <taxon>Metazoa</taxon>
        <taxon>Ecdysozoa</taxon>
        <taxon>Arthropoda</taxon>
        <taxon>Hexapoda</taxon>
        <taxon>Insecta</taxon>
        <taxon>Pterygota</taxon>
        <taxon>Neoptera</taxon>
        <taxon>Endopterygota</taxon>
        <taxon>Diptera</taxon>
        <taxon>Brachycera</taxon>
        <taxon>Muscomorpha</taxon>
        <taxon>Tephritoidea</taxon>
        <taxon>Tephritidae</taxon>
        <taxon>Bactrocera</taxon>
        <taxon>Bactrocera</taxon>
    </lineage>
</organism>
<evidence type="ECO:0000256" key="1">
    <source>
        <dbReference type="SAM" id="SignalP"/>
    </source>
</evidence>
<gene>
    <name evidence="2" type="ORF">c0_g1_i1</name>
</gene>
<feature type="signal peptide" evidence="1">
    <location>
        <begin position="1"/>
        <end position="24"/>
    </location>
</feature>
<evidence type="ECO:0000313" key="2">
    <source>
        <dbReference type="EMBL" id="JAI32681.1"/>
    </source>
</evidence>
<proteinExistence type="predicted"/>